<evidence type="ECO:0000256" key="5">
    <source>
        <dbReference type="ARBA" id="ARBA00023315"/>
    </source>
</evidence>
<accession>A0A3A4ZJ94</accession>
<organism evidence="8 9">
    <name type="scientific">candidate division WWE3 bacterium</name>
    <dbReference type="NCBI Taxonomy" id="2053526"/>
    <lineage>
        <taxon>Bacteria</taxon>
        <taxon>Katanobacteria</taxon>
    </lineage>
</organism>
<dbReference type="AlphaFoldDB" id="A0A3A4ZJ94"/>
<dbReference type="InterPro" id="IPR038740">
    <property type="entry name" value="BioF2-like_GNAT_dom"/>
</dbReference>
<keyword evidence="6" id="KW-0961">Cell wall biogenesis/degradation</keyword>
<gene>
    <name evidence="8" type="ORF">C4561_04025</name>
</gene>
<evidence type="ECO:0000259" key="7">
    <source>
        <dbReference type="Pfam" id="PF13480"/>
    </source>
</evidence>
<keyword evidence="2 8" id="KW-0808">Transferase</keyword>
<dbReference type="GO" id="GO:0016755">
    <property type="term" value="F:aminoacyltransferase activity"/>
    <property type="evidence" value="ECO:0007669"/>
    <property type="project" value="InterPro"/>
</dbReference>
<dbReference type="Pfam" id="PF13480">
    <property type="entry name" value="Acetyltransf_6"/>
    <property type="match status" value="1"/>
</dbReference>
<evidence type="ECO:0000256" key="1">
    <source>
        <dbReference type="ARBA" id="ARBA00009943"/>
    </source>
</evidence>
<dbReference type="InterPro" id="IPR050644">
    <property type="entry name" value="PG_Glycine_Bridge_Synth"/>
</dbReference>
<dbReference type="GO" id="GO:0008360">
    <property type="term" value="P:regulation of cell shape"/>
    <property type="evidence" value="ECO:0007669"/>
    <property type="project" value="UniProtKB-KW"/>
</dbReference>
<dbReference type="PROSITE" id="PS51191">
    <property type="entry name" value="FEMABX"/>
    <property type="match status" value="1"/>
</dbReference>
<reference evidence="8 9" key="1">
    <citation type="journal article" date="2017" name="ISME J.">
        <title>Energy and carbon metabolisms in a deep terrestrial subsurface fluid microbial community.</title>
        <authorList>
            <person name="Momper L."/>
            <person name="Jungbluth S.P."/>
            <person name="Lee M.D."/>
            <person name="Amend J.P."/>
        </authorList>
    </citation>
    <scope>NUCLEOTIDE SEQUENCE [LARGE SCALE GENOMIC DNA]</scope>
    <source>
        <strain evidence="8">SURF_46</strain>
    </source>
</reference>
<feature type="domain" description="BioF2-like acetyltransferase" evidence="7">
    <location>
        <begin position="127"/>
        <end position="256"/>
    </location>
</feature>
<protein>
    <submittedName>
        <fullName evidence="8">Peptidoglycan bridge formation glycyltransferase FemA/FemB family protein</fullName>
    </submittedName>
</protein>
<sequence length="312" mass="36282">MAVHIVQTQKWADFKNSFGTPAVSVGGVVYTKHPIPFTNLFFGYSPKANPFEINFEEVKKSLEENDCININFDVPNVETGTETASAAGKIFEDIGCTPSPRDQFAKSNVILDLTVPEEQLMQNMHYKHRYNIKYAQKKGVTARLAETQEDFDIFYELFKETSIRQKYFVRAKTYYQKIWEMFKTEGMAHIITTFYKDTPLASWMLLSYQDILYYPYGGSSEKFKNLHGSTLVGWEAIMLGKRLGCHTFDMWGAAEDMNDLEDPWWGFTNFKLRFGGKYVKYIDSYDYVLNPSVYKMFSVANSMRWKLLRIIK</sequence>
<dbReference type="InterPro" id="IPR016181">
    <property type="entry name" value="Acyl_CoA_acyltransferase"/>
</dbReference>
<dbReference type="GO" id="GO:0009252">
    <property type="term" value="P:peptidoglycan biosynthetic process"/>
    <property type="evidence" value="ECO:0007669"/>
    <property type="project" value="UniProtKB-KW"/>
</dbReference>
<evidence type="ECO:0000256" key="6">
    <source>
        <dbReference type="ARBA" id="ARBA00023316"/>
    </source>
</evidence>
<keyword evidence="4" id="KW-0573">Peptidoglycan synthesis</keyword>
<evidence type="ECO:0000256" key="2">
    <source>
        <dbReference type="ARBA" id="ARBA00022679"/>
    </source>
</evidence>
<dbReference type="SUPFAM" id="SSF55729">
    <property type="entry name" value="Acyl-CoA N-acyltransferases (Nat)"/>
    <property type="match status" value="1"/>
</dbReference>
<keyword evidence="3" id="KW-0133">Cell shape</keyword>
<dbReference type="EMBL" id="QZJF01000017">
    <property type="protein sequence ID" value="RJR26917.1"/>
    <property type="molecule type" value="Genomic_DNA"/>
</dbReference>
<evidence type="ECO:0000313" key="8">
    <source>
        <dbReference type="EMBL" id="RJR26917.1"/>
    </source>
</evidence>
<dbReference type="InterPro" id="IPR003447">
    <property type="entry name" value="FEMABX"/>
</dbReference>
<dbReference type="PANTHER" id="PTHR36174:SF1">
    <property type="entry name" value="LIPID II:GLYCINE GLYCYLTRANSFERASE"/>
    <property type="match status" value="1"/>
</dbReference>
<evidence type="ECO:0000256" key="4">
    <source>
        <dbReference type="ARBA" id="ARBA00022984"/>
    </source>
</evidence>
<evidence type="ECO:0000256" key="3">
    <source>
        <dbReference type="ARBA" id="ARBA00022960"/>
    </source>
</evidence>
<dbReference type="GO" id="GO:0071555">
    <property type="term" value="P:cell wall organization"/>
    <property type="evidence" value="ECO:0007669"/>
    <property type="project" value="UniProtKB-KW"/>
</dbReference>
<proteinExistence type="inferred from homology"/>
<dbReference type="Gene3D" id="3.40.630.30">
    <property type="match status" value="1"/>
</dbReference>
<comment type="similarity">
    <text evidence="1">Belongs to the FemABX family.</text>
</comment>
<comment type="caution">
    <text evidence="8">The sequence shown here is derived from an EMBL/GenBank/DDBJ whole genome shotgun (WGS) entry which is preliminary data.</text>
</comment>
<dbReference type="PANTHER" id="PTHR36174">
    <property type="entry name" value="LIPID II:GLYCINE GLYCYLTRANSFERASE"/>
    <property type="match status" value="1"/>
</dbReference>
<dbReference type="Proteomes" id="UP000265540">
    <property type="component" value="Unassembled WGS sequence"/>
</dbReference>
<name>A0A3A4ZJ94_UNCKA</name>
<evidence type="ECO:0000313" key="9">
    <source>
        <dbReference type="Proteomes" id="UP000265540"/>
    </source>
</evidence>
<keyword evidence="5" id="KW-0012">Acyltransferase</keyword>